<accession>A0ABS9BYF4</accession>
<proteinExistence type="predicted"/>
<name>A0ABS9BYF4_9BACT</name>
<feature type="chain" id="PRO_5047331682" evidence="1">
    <location>
        <begin position="24"/>
        <end position="1126"/>
    </location>
</feature>
<keyword evidence="3" id="KW-1185">Reference proteome</keyword>
<evidence type="ECO:0000313" key="3">
    <source>
        <dbReference type="Proteomes" id="UP001201449"/>
    </source>
</evidence>
<organism evidence="2 3">
    <name type="scientific">Mariniradius sediminis</name>
    <dbReference type="NCBI Taxonomy" id="2909237"/>
    <lineage>
        <taxon>Bacteria</taxon>
        <taxon>Pseudomonadati</taxon>
        <taxon>Bacteroidota</taxon>
        <taxon>Cytophagia</taxon>
        <taxon>Cytophagales</taxon>
        <taxon>Cyclobacteriaceae</taxon>
        <taxon>Mariniradius</taxon>
    </lineage>
</organism>
<dbReference type="Proteomes" id="UP001201449">
    <property type="component" value="Unassembled WGS sequence"/>
</dbReference>
<dbReference type="Gene3D" id="2.120.10.30">
    <property type="entry name" value="TolB, C-terminal domain"/>
    <property type="match status" value="1"/>
</dbReference>
<evidence type="ECO:0000256" key="1">
    <source>
        <dbReference type="SAM" id="SignalP"/>
    </source>
</evidence>
<sequence>MKSRYLYLLLALFIFQLPTDSFAQFNNKRFGKNRIQHKNIEWYHYSSNNFEVYYYEGGGNNARMAIQYLESEFERLTQLIGYVAYTKPKIFIYNSPEEILHSNVNLNVDMFTIDGQSFFSRMIGEVAFPGTWEQFKRELVYTVSKVIIEEMLYGSTIADAFQSNLINSFPEWYIEGAAMYLAHGWSMEMDDFVRHFFNENRSTKLHKLKSREAGLLGQSIWNFIVEKYGRRYISSILNLSRINRNEENSIANTIGLNYKAFQDQWKTFYLNTNQQVLTSFKSINPASEIKETSDSELGIINDIKFSPDGKHLAYVINNGGKYRVQVRDLADGRERTIFSGGASSPDQPINLTAPVIAWRDTLNLAIATFRRGTTALRSRAIDGSGQDRIFLRNITQILSLDFNSSGKNMVLSAISNGKTDVYSLNVRGVGKRITNDSFDNINPVFLNDSTVIFASNFTELPDSVLTKTPDVKVLPDYFNLFMATVTDTVTIQKLTNVNNRNIRPRVLNGANVLYLSDQSGIMNLMRLSVANGITSQMTAFNKSLEAFDYSSKINKIAYSYRDGNQSRLVIETYSNIDQFTPSTPRIQISQAKVLSERISSRRAEAAAEEQRTQQQEFQRRAAQPVVKRDSSLNVRLEDLMLGKVPTQTETKPATVDSLPAPKSLTGAINTDRLRFEKKGGIDTDNYTFDTIPKLETPQSRLAQTSTGTRSNILENFRRQSLQKRITGPNPMQPQFFTQNLSTDWLVDPLRGFSLGLSGVMSDILDNHNFRGGLSFALNFRSGSDIYFQYEYLKQRIDLKVRYDRRSFQFDDGSIPKQKYVLNQVELGFSYPFNVHSRVSLSPIIAKTQYFNLDPDSLIRGQLPEQNNFDVNYLGGRFEFVVDKTQQLGLYTQKGIKGKAGVIHYQGMNHSDRSFTNFYLDFRKYQSIHKNLIWASRLYAGSFFGQNPQTYMVGGMNNWLFNEFFQPPSNRPSESPVRNPNWVENSNILFAEFVDLRGYLFDEIRGRNVVTFSTELRIPLFSYLSRGNITSNFVKNFQMVAFYDIGSAWNESAPWQRINDQNTEVIATPGSPFVITINNFNNPWLQSYGAGLRTVLLNYYFKFDVARPIRNYQQDDLKFYVTLGYNF</sequence>
<gene>
    <name evidence="2" type="ORF">L0U89_15045</name>
</gene>
<comment type="caution">
    <text evidence="2">The sequence shown here is derived from an EMBL/GenBank/DDBJ whole genome shotgun (WGS) entry which is preliminary data.</text>
</comment>
<dbReference type="InterPro" id="IPR011042">
    <property type="entry name" value="6-blade_b-propeller_TolB-like"/>
</dbReference>
<dbReference type="SUPFAM" id="SSF82171">
    <property type="entry name" value="DPP6 N-terminal domain-like"/>
    <property type="match status" value="1"/>
</dbReference>
<keyword evidence="1" id="KW-0732">Signal</keyword>
<dbReference type="RefSeq" id="WP_234862273.1">
    <property type="nucleotide sequence ID" value="NZ_JAKEVZ010000012.1"/>
</dbReference>
<dbReference type="EMBL" id="JAKEVZ010000012">
    <property type="protein sequence ID" value="MCF1752375.1"/>
    <property type="molecule type" value="Genomic_DNA"/>
</dbReference>
<feature type="signal peptide" evidence="1">
    <location>
        <begin position="1"/>
        <end position="23"/>
    </location>
</feature>
<reference evidence="2 3" key="1">
    <citation type="submission" date="2022-01" db="EMBL/GenBank/DDBJ databases">
        <title>Mariniradius saccharolyticus sp. nov., isolated from sediment of a river.</title>
        <authorList>
            <person name="Liu H."/>
        </authorList>
    </citation>
    <scope>NUCLEOTIDE SEQUENCE [LARGE SCALE GENOMIC DNA]</scope>
    <source>
        <strain evidence="2 3">RY-2</strain>
    </source>
</reference>
<protein>
    <submittedName>
        <fullName evidence="2">Biopolymer transporter Tol</fullName>
    </submittedName>
</protein>
<evidence type="ECO:0000313" key="2">
    <source>
        <dbReference type="EMBL" id="MCF1752375.1"/>
    </source>
</evidence>
<dbReference type="Gene3D" id="2.40.160.50">
    <property type="entry name" value="membrane protein fhac: a member of the omp85/tpsb transporter family"/>
    <property type="match status" value="1"/>
</dbReference>